<dbReference type="PANTHER" id="PTHR45614">
    <property type="entry name" value="MYB PROTEIN-RELATED"/>
    <property type="match status" value="1"/>
</dbReference>
<dbReference type="CDD" id="cd00167">
    <property type="entry name" value="SANT"/>
    <property type="match status" value="2"/>
</dbReference>
<dbReference type="PROSITE" id="PS50090">
    <property type="entry name" value="MYB_LIKE"/>
    <property type="match status" value="2"/>
</dbReference>
<reference evidence="10 11" key="1">
    <citation type="journal article" date="2018" name="PLoS Genet.">
        <title>Population sequencing reveals clonal diversity and ancestral inbreeding in the grapevine cultivar Chardonnay.</title>
        <authorList>
            <person name="Roach M.J."/>
            <person name="Johnson D.L."/>
            <person name="Bohlmann J."/>
            <person name="van Vuuren H.J."/>
            <person name="Jones S.J."/>
            <person name="Pretorius I.S."/>
            <person name="Schmidt S.A."/>
            <person name="Borneman A.R."/>
        </authorList>
    </citation>
    <scope>NUCLEOTIDE SEQUENCE [LARGE SCALE GENOMIC DNA]</scope>
    <source>
        <strain evidence="11">cv. Chardonnay</strain>
        <tissue evidence="10">Leaf</tissue>
    </source>
</reference>
<evidence type="ECO:0000256" key="4">
    <source>
        <dbReference type="ARBA" id="ARBA00023125"/>
    </source>
</evidence>
<dbReference type="Pfam" id="PF00249">
    <property type="entry name" value="Myb_DNA-binding"/>
    <property type="match status" value="2"/>
</dbReference>
<evidence type="ECO:0000256" key="1">
    <source>
        <dbReference type="ARBA" id="ARBA00004123"/>
    </source>
</evidence>
<keyword evidence="3" id="KW-0805">Transcription regulation</keyword>
<keyword evidence="4" id="KW-0238">DNA-binding</keyword>
<feature type="domain" description="HTH myb-type" evidence="9">
    <location>
        <begin position="7"/>
        <end position="62"/>
    </location>
</feature>
<feature type="region of interest" description="Disordered" evidence="7">
    <location>
        <begin position="120"/>
        <end position="169"/>
    </location>
</feature>
<keyword evidence="5" id="KW-0804">Transcription</keyword>
<dbReference type="InterPro" id="IPR050560">
    <property type="entry name" value="MYB_TF"/>
</dbReference>
<dbReference type="FunFam" id="1.10.10.60:FF:000344">
    <property type="entry name" value="Transcription factor MYB44"/>
    <property type="match status" value="1"/>
</dbReference>
<evidence type="ECO:0000256" key="3">
    <source>
        <dbReference type="ARBA" id="ARBA00023015"/>
    </source>
</evidence>
<dbReference type="PROSITE" id="PS51294">
    <property type="entry name" value="HTH_MYB"/>
    <property type="match status" value="2"/>
</dbReference>
<dbReference type="InterPro" id="IPR009057">
    <property type="entry name" value="Homeodomain-like_sf"/>
</dbReference>
<evidence type="ECO:0000313" key="11">
    <source>
        <dbReference type="Proteomes" id="UP000288805"/>
    </source>
</evidence>
<name>A0A438EPB9_VITVI</name>
<evidence type="ECO:0000259" key="8">
    <source>
        <dbReference type="PROSITE" id="PS50090"/>
    </source>
</evidence>
<dbReference type="GO" id="GO:0003677">
    <property type="term" value="F:DNA binding"/>
    <property type="evidence" value="ECO:0007669"/>
    <property type="project" value="UniProtKB-KW"/>
</dbReference>
<gene>
    <name evidence="10" type="primary">MYB44_11</name>
    <name evidence="10" type="ORF">CK203_076760</name>
</gene>
<dbReference type="Gene3D" id="1.10.10.60">
    <property type="entry name" value="Homeodomain-like"/>
    <property type="match status" value="2"/>
</dbReference>
<proteinExistence type="predicted"/>
<comment type="caution">
    <text evidence="10">The sequence shown here is derived from an EMBL/GenBank/DDBJ whole genome shotgun (WGS) entry which is preliminary data.</text>
</comment>
<evidence type="ECO:0000313" key="10">
    <source>
        <dbReference type="EMBL" id="RVW49596.1"/>
    </source>
</evidence>
<evidence type="ECO:0000256" key="5">
    <source>
        <dbReference type="ARBA" id="ARBA00023163"/>
    </source>
</evidence>
<evidence type="ECO:0000256" key="6">
    <source>
        <dbReference type="ARBA" id="ARBA00023242"/>
    </source>
</evidence>
<feature type="region of interest" description="Disordered" evidence="7">
    <location>
        <begin position="187"/>
        <end position="233"/>
    </location>
</feature>
<comment type="subcellular location">
    <subcellularLocation>
        <location evidence="1">Nucleus</location>
    </subcellularLocation>
</comment>
<feature type="domain" description="HTH myb-type" evidence="9">
    <location>
        <begin position="64"/>
        <end position="113"/>
    </location>
</feature>
<feature type="domain" description="Myb-like" evidence="8">
    <location>
        <begin position="59"/>
        <end position="109"/>
    </location>
</feature>
<keyword evidence="2" id="KW-0677">Repeat</keyword>
<dbReference type="Proteomes" id="UP000288805">
    <property type="component" value="Unassembled WGS sequence"/>
</dbReference>
<sequence length="303" mass="33479">MEALQNEADRVKGPWSPQEDQALRCLVKRYGARNWSLISRSIPGRSGKSCRLRWCNQLSPQVEHRPFTPEEDRRIIEAHAKYGNKWATIARMLNGRTDNAIKNHWNSTLKRKFAAEIEQVPAPVSVDNEGSRPEKRQSSGGGPSMPATGLCLSPGSPTGSDVSDTGFPVVSSPNLYRPVARTGAVQVPPQQFEPSSKKDDPPTALTLSLPGTETYENEYESPPLDSAPRHNKLASPEKQPALTFAMPENPEPMTFGSDFFLMIQDMIKTEVKNYMSGLEINEICSQSEGNIRNAAINRIGMGD</sequence>
<dbReference type="InterPro" id="IPR001005">
    <property type="entry name" value="SANT/Myb"/>
</dbReference>
<feature type="domain" description="Myb-like" evidence="8">
    <location>
        <begin position="7"/>
        <end position="58"/>
    </location>
</feature>
<dbReference type="SUPFAM" id="SSF46689">
    <property type="entry name" value="Homeodomain-like"/>
    <property type="match status" value="1"/>
</dbReference>
<dbReference type="InterPro" id="IPR017930">
    <property type="entry name" value="Myb_dom"/>
</dbReference>
<dbReference type="AlphaFoldDB" id="A0A438EPB9"/>
<evidence type="ECO:0000256" key="2">
    <source>
        <dbReference type="ARBA" id="ARBA00022737"/>
    </source>
</evidence>
<dbReference type="PANTHER" id="PTHR45614:SF295">
    <property type="entry name" value="SUCROSE RESPONSIVE ELEMENT BINDING PROTEIN"/>
    <property type="match status" value="1"/>
</dbReference>
<evidence type="ECO:0000259" key="9">
    <source>
        <dbReference type="PROSITE" id="PS51294"/>
    </source>
</evidence>
<protein>
    <submittedName>
        <fullName evidence="10">Transcription factor MYB44</fullName>
    </submittedName>
</protein>
<organism evidence="10 11">
    <name type="scientific">Vitis vinifera</name>
    <name type="common">Grape</name>
    <dbReference type="NCBI Taxonomy" id="29760"/>
    <lineage>
        <taxon>Eukaryota</taxon>
        <taxon>Viridiplantae</taxon>
        <taxon>Streptophyta</taxon>
        <taxon>Embryophyta</taxon>
        <taxon>Tracheophyta</taxon>
        <taxon>Spermatophyta</taxon>
        <taxon>Magnoliopsida</taxon>
        <taxon>eudicotyledons</taxon>
        <taxon>Gunneridae</taxon>
        <taxon>Pentapetalae</taxon>
        <taxon>rosids</taxon>
        <taxon>Vitales</taxon>
        <taxon>Vitaceae</taxon>
        <taxon>Viteae</taxon>
        <taxon>Vitis</taxon>
    </lineage>
</organism>
<dbReference type="EMBL" id="QGNW01001221">
    <property type="protein sequence ID" value="RVW49596.1"/>
    <property type="molecule type" value="Genomic_DNA"/>
</dbReference>
<dbReference type="FunFam" id="1.10.10.60:FF:000060">
    <property type="entry name" value="MYB transcription factor"/>
    <property type="match status" value="1"/>
</dbReference>
<evidence type="ECO:0000256" key="7">
    <source>
        <dbReference type="SAM" id="MobiDB-lite"/>
    </source>
</evidence>
<keyword evidence="6" id="KW-0539">Nucleus</keyword>
<accession>A0A438EPB9</accession>
<dbReference type="SMART" id="SM00717">
    <property type="entry name" value="SANT"/>
    <property type="match status" value="2"/>
</dbReference>
<dbReference type="GO" id="GO:0005634">
    <property type="term" value="C:nucleus"/>
    <property type="evidence" value="ECO:0007669"/>
    <property type="project" value="UniProtKB-SubCell"/>
</dbReference>